<dbReference type="EMBL" id="LK996017">
    <property type="protein sequence ID" value="CDX01270.1"/>
    <property type="molecule type" value="Genomic_DNA"/>
</dbReference>
<dbReference type="CDD" id="cd00085">
    <property type="entry name" value="HNHc"/>
    <property type="match status" value="1"/>
</dbReference>
<gene>
    <name evidence="2" type="ORF">DPCES_1383</name>
</gene>
<dbReference type="PATRIC" id="fig|49338.4.peg.1492"/>
<dbReference type="GO" id="GO:0008270">
    <property type="term" value="F:zinc ion binding"/>
    <property type="evidence" value="ECO:0007669"/>
    <property type="project" value="InterPro"/>
</dbReference>
<dbReference type="Gene3D" id="1.10.30.50">
    <property type="match status" value="1"/>
</dbReference>
<evidence type="ECO:0000313" key="2">
    <source>
        <dbReference type="EMBL" id="CDX01270.1"/>
    </source>
</evidence>
<protein>
    <submittedName>
        <fullName evidence="2">HNH endonuclease</fullName>
    </submittedName>
</protein>
<dbReference type="GO" id="GO:0003676">
    <property type="term" value="F:nucleic acid binding"/>
    <property type="evidence" value="ECO:0007669"/>
    <property type="project" value="InterPro"/>
</dbReference>
<accession>A0A098AYS3</accession>
<feature type="domain" description="HNH nuclease" evidence="1">
    <location>
        <begin position="92"/>
        <end position="145"/>
    </location>
</feature>
<name>A0A098AYS3_DESHA</name>
<dbReference type="InterPro" id="IPR002711">
    <property type="entry name" value="HNH"/>
</dbReference>
<dbReference type="RefSeq" id="WP_208925444.1">
    <property type="nucleotide sequence ID" value="NZ_LK996017.1"/>
</dbReference>
<keyword evidence="2" id="KW-0255">Endonuclease</keyword>
<sequence>MAKGWMACCSCNKSIHESYWHIKDQNNILCTDCAFLQGKMSEQDYLHSHGIFVDKAHAAVSPDNKIFVWIGGSIPPWERTDQDYRGTKVYITWRRSVFERDNYTCQDCGQHGGELNAHHIKPFNKYKELRYRTDNGITLCVKCHRKRHRKG</sequence>
<keyword evidence="2" id="KW-0540">Nuclease</keyword>
<organism evidence="2">
    <name type="scientific">Desulfitobacterium hafniense</name>
    <name type="common">Desulfitobacterium frappieri</name>
    <dbReference type="NCBI Taxonomy" id="49338"/>
    <lineage>
        <taxon>Bacteria</taxon>
        <taxon>Bacillati</taxon>
        <taxon>Bacillota</taxon>
        <taxon>Clostridia</taxon>
        <taxon>Eubacteriales</taxon>
        <taxon>Desulfitobacteriaceae</taxon>
        <taxon>Desulfitobacterium</taxon>
    </lineage>
</organism>
<dbReference type="SMART" id="SM00507">
    <property type="entry name" value="HNHc"/>
    <property type="match status" value="1"/>
</dbReference>
<dbReference type="Pfam" id="PF01844">
    <property type="entry name" value="HNH"/>
    <property type="match status" value="1"/>
</dbReference>
<dbReference type="InterPro" id="IPR003615">
    <property type="entry name" value="HNH_nuc"/>
</dbReference>
<evidence type="ECO:0000259" key="1">
    <source>
        <dbReference type="SMART" id="SM00507"/>
    </source>
</evidence>
<keyword evidence="2" id="KW-0378">Hydrolase</keyword>
<reference evidence="2" key="1">
    <citation type="submission" date="2014-07" db="EMBL/GenBank/DDBJ databases">
        <authorList>
            <person name="Hornung V.Bastian."/>
        </authorList>
    </citation>
    <scope>NUCLEOTIDE SEQUENCE</scope>
    <source>
        <strain evidence="2">PCE-S</strain>
    </source>
</reference>
<dbReference type="GO" id="GO:0004519">
    <property type="term" value="F:endonuclease activity"/>
    <property type="evidence" value="ECO:0007669"/>
    <property type="project" value="UniProtKB-KW"/>
</dbReference>
<proteinExistence type="predicted"/>
<dbReference type="AlphaFoldDB" id="A0A098AYS3"/>